<gene>
    <name evidence="2" type="ORF">NDU88_000016</name>
</gene>
<dbReference type="EMBL" id="JANPWB010000014">
    <property type="protein sequence ID" value="KAJ1094832.1"/>
    <property type="molecule type" value="Genomic_DNA"/>
</dbReference>
<accession>A0AAV7LWY9</accession>
<dbReference type="AlphaFoldDB" id="A0AAV7LWY9"/>
<evidence type="ECO:0000313" key="3">
    <source>
        <dbReference type="Proteomes" id="UP001066276"/>
    </source>
</evidence>
<feature type="compositionally biased region" description="Basic residues" evidence="1">
    <location>
        <begin position="59"/>
        <end position="76"/>
    </location>
</feature>
<reference evidence="2" key="1">
    <citation type="journal article" date="2022" name="bioRxiv">
        <title>Sequencing and chromosome-scale assembly of the giantPleurodeles waltlgenome.</title>
        <authorList>
            <person name="Brown T."/>
            <person name="Elewa A."/>
            <person name="Iarovenko S."/>
            <person name="Subramanian E."/>
            <person name="Araus A.J."/>
            <person name="Petzold A."/>
            <person name="Susuki M."/>
            <person name="Suzuki K.-i.T."/>
            <person name="Hayashi T."/>
            <person name="Toyoda A."/>
            <person name="Oliveira C."/>
            <person name="Osipova E."/>
            <person name="Leigh N.D."/>
            <person name="Simon A."/>
            <person name="Yun M.H."/>
        </authorList>
    </citation>
    <scope>NUCLEOTIDE SEQUENCE</scope>
    <source>
        <strain evidence="2">20211129_DDA</strain>
        <tissue evidence="2">Liver</tissue>
    </source>
</reference>
<protein>
    <submittedName>
        <fullName evidence="2">Uncharacterized protein</fullName>
    </submittedName>
</protein>
<evidence type="ECO:0000256" key="1">
    <source>
        <dbReference type="SAM" id="MobiDB-lite"/>
    </source>
</evidence>
<comment type="caution">
    <text evidence="2">The sequence shown here is derived from an EMBL/GenBank/DDBJ whole genome shotgun (WGS) entry which is preliminary data.</text>
</comment>
<name>A0AAV7LWY9_PLEWA</name>
<dbReference type="Proteomes" id="UP001066276">
    <property type="component" value="Chromosome 10"/>
</dbReference>
<proteinExistence type="predicted"/>
<keyword evidence="3" id="KW-1185">Reference proteome</keyword>
<sequence>MVTGRCGVPTRAPQLPWGQYTEAGLAGCHGDSTYPPLVRRKVRRRVRGSGPRAAQLLSGRRRRLTAGRPGRGRGHGCVRMNDRTRGVARAA</sequence>
<evidence type="ECO:0000313" key="2">
    <source>
        <dbReference type="EMBL" id="KAJ1094832.1"/>
    </source>
</evidence>
<organism evidence="2 3">
    <name type="scientific">Pleurodeles waltl</name>
    <name type="common">Iberian ribbed newt</name>
    <dbReference type="NCBI Taxonomy" id="8319"/>
    <lineage>
        <taxon>Eukaryota</taxon>
        <taxon>Metazoa</taxon>
        <taxon>Chordata</taxon>
        <taxon>Craniata</taxon>
        <taxon>Vertebrata</taxon>
        <taxon>Euteleostomi</taxon>
        <taxon>Amphibia</taxon>
        <taxon>Batrachia</taxon>
        <taxon>Caudata</taxon>
        <taxon>Salamandroidea</taxon>
        <taxon>Salamandridae</taxon>
        <taxon>Pleurodelinae</taxon>
        <taxon>Pleurodeles</taxon>
    </lineage>
</organism>
<feature type="region of interest" description="Disordered" evidence="1">
    <location>
        <begin position="45"/>
        <end position="91"/>
    </location>
</feature>